<dbReference type="Proteomes" id="UP000380867">
    <property type="component" value="Unassembled WGS sequence"/>
</dbReference>
<keyword evidence="2" id="KW-0732">Signal</keyword>
<evidence type="ECO:0008006" key="5">
    <source>
        <dbReference type="Google" id="ProtNLM"/>
    </source>
</evidence>
<proteinExistence type="predicted"/>
<name>A0A5M4FL15_9ACTN</name>
<feature type="compositionally biased region" description="Basic and acidic residues" evidence="1">
    <location>
        <begin position="203"/>
        <end position="217"/>
    </location>
</feature>
<feature type="region of interest" description="Disordered" evidence="1">
    <location>
        <begin position="192"/>
        <end position="217"/>
    </location>
</feature>
<evidence type="ECO:0000256" key="1">
    <source>
        <dbReference type="SAM" id="MobiDB-lite"/>
    </source>
</evidence>
<dbReference type="OrthoDB" id="3747139at2"/>
<evidence type="ECO:0000256" key="2">
    <source>
        <dbReference type="SAM" id="SignalP"/>
    </source>
</evidence>
<dbReference type="RefSeq" id="WP_149688456.1">
    <property type="nucleotide sequence ID" value="NZ_SDPQ02000001.1"/>
</dbReference>
<feature type="signal peptide" evidence="2">
    <location>
        <begin position="1"/>
        <end position="18"/>
    </location>
</feature>
<evidence type="ECO:0000313" key="4">
    <source>
        <dbReference type="Proteomes" id="UP000380867"/>
    </source>
</evidence>
<dbReference type="SUPFAM" id="SSF109998">
    <property type="entry name" value="Triger factor/SurA peptide-binding domain-like"/>
    <property type="match status" value="1"/>
</dbReference>
<dbReference type="InterPro" id="IPR027304">
    <property type="entry name" value="Trigger_fact/SurA_dom_sf"/>
</dbReference>
<reference evidence="3" key="1">
    <citation type="submission" date="2019-09" db="EMBL/GenBank/DDBJ databases">
        <authorList>
            <person name="Li J."/>
        </authorList>
    </citation>
    <scope>NUCLEOTIDE SEQUENCE [LARGE SCALE GENOMIC DNA]</scope>
    <source>
        <strain evidence="3">JCM 14732</strain>
    </source>
</reference>
<dbReference type="PROSITE" id="PS51257">
    <property type="entry name" value="PROKAR_LIPOPROTEIN"/>
    <property type="match status" value="1"/>
</dbReference>
<gene>
    <name evidence="3" type="ORF">ESP70_006445</name>
</gene>
<keyword evidence="4" id="KW-1185">Reference proteome</keyword>
<dbReference type="EMBL" id="SDPQ02000001">
    <property type="protein sequence ID" value="KAA1400363.1"/>
    <property type="molecule type" value="Genomic_DNA"/>
</dbReference>
<feature type="chain" id="PRO_5038818989" description="Lipoprotein" evidence="2">
    <location>
        <begin position="19"/>
        <end position="217"/>
    </location>
</feature>
<comment type="caution">
    <text evidence="3">The sequence shown here is derived from an EMBL/GenBank/DDBJ whole genome shotgun (WGS) entry which is preliminary data.</text>
</comment>
<dbReference type="AlphaFoldDB" id="A0A5M4FL15"/>
<organism evidence="3 4">
    <name type="scientific">Aeromicrobium ginsengisoli</name>
    <dbReference type="NCBI Taxonomy" id="363867"/>
    <lineage>
        <taxon>Bacteria</taxon>
        <taxon>Bacillati</taxon>
        <taxon>Actinomycetota</taxon>
        <taxon>Actinomycetes</taxon>
        <taxon>Propionibacteriales</taxon>
        <taxon>Nocardioidaceae</taxon>
        <taxon>Aeromicrobium</taxon>
    </lineage>
</organism>
<sequence length="217" mass="22761">MPTRARAAVLVLAGLTLAACGNVHPGAAAVVDDQTISMKTLDTTAEAYCALALASATSQGATLPSNAEVRRQTVTTLVSLVVARKLAKEEGVTPKPAEYELTADQEDQVAKSFSKAKNLDEIKKLFEQGQELSSIAVALAEKSTGQARTQENISQLAAAGQAEITKAFKDNDVEFAPRFGLSNKTAKTIASTGSLSVAPTDLGEDKPDELPKAQRCD</sequence>
<accession>A0A5M4FL15</accession>
<protein>
    <recommendedName>
        <fullName evidence="5">Lipoprotein</fullName>
    </recommendedName>
</protein>
<evidence type="ECO:0000313" key="3">
    <source>
        <dbReference type="EMBL" id="KAA1400363.1"/>
    </source>
</evidence>